<evidence type="ECO:0000256" key="1">
    <source>
        <dbReference type="SAM" id="MobiDB-lite"/>
    </source>
</evidence>
<organism evidence="2 3">
    <name type="scientific">Planobispora longispora</name>
    <dbReference type="NCBI Taxonomy" id="28887"/>
    <lineage>
        <taxon>Bacteria</taxon>
        <taxon>Bacillati</taxon>
        <taxon>Actinomycetota</taxon>
        <taxon>Actinomycetes</taxon>
        <taxon>Streptosporangiales</taxon>
        <taxon>Streptosporangiaceae</taxon>
        <taxon>Planobispora</taxon>
    </lineage>
</organism>
<feature type="region of interest" description="Disordered" evidence="1">
    <location>
        <begin position="480"/>
        <end position="526"/>
    </location>
</feature>
<sequence>MTKASWFSQPFPPEGASAAEGIRKQLGRPELDLLTILVRESAQNSWDARLPDRTEPVDYAIDMWAVSPARAAAWRDLLSQDAPLNDHLPLRQSLSRPTIRVMAVSDRGTSGLGGPTRADEAVAKGHDFVSFVRNVGEPRDTELGGGTYGFGKGIFYLISEVGTILLHTRCRVDGGYETRLMGCALWKSYVANGSGGERRYTGRHWWGDTTGEVVEPLVGAEADAVAHRLGLRPFGADETGTTIVVIDPLLEGRDSPAEAAGYLADTIAWHLWPKMLDSSDGQPAMRFSVTCDGVAYPVPDPRETRPLNLFVAAYEAMEGPGGKDLNCLSPKKFLGRLGLVKRTAPALEATAASRMVDIESAVHHVCLMRPAELVVTYRPGPKSPSEYQHYAGVFRADSALDETYAKAEPPTHDAWHPQSLEYPERTYVNTTFRRIDEALNALFDLGGVTRGDSAKVALGAASTKFASLVGGVWGTGGATDYSKPDGVDYSKPDGAETASRRPASTPSGSDEGVTPGRTARRRPRVEYVGDPYYGELSGTPVLIQEFRLPVPGPQQVHAGLAVAVAGPGGRETDPPLGAAMPELIGWEDPDGSLHETPFHVIGGGDDSTWRAIIRPAPDTMTEVDIFTEAVQTP</sequence>
<dbReference type="RefSeq" id="WP_203892884.1">
    <property type="nucleotide sequence ID" value="NZ_BOOH01000039.1"/>
</dbReference>
<dbReference type="AlphaFoldDB" id="A0A8J3RNU9"/>
<dbReference type="Proteomes" id="UP000616724">
    <property type="component" value="Unassembled WGS sequence"/>
</dbReference>
<comment type="caution">
    <text evidence="2">The sequence shown here is derived from an EMBL/GenBank/DDBJ whole genome shotgun (WGS) entry which is preliminary data.</text>
</comment>
<evidence type="ECO:0000313" key="3">
    <source>
        <dbReference type="Proteomes" id="UP000616724"/>
    </source>
</evidence>
<protein>
    <submittedName>
        <fullName evidence="2">Uncharacterized protein</fullName>
    </submittedName>
</protein>
<keyword evidence="3" id="KW-1185">Reference proteome</keyword>
<reference evidence="2 3" key="1">
    <citation type="submission" date="2021-01" db="EMBL/GenBank/DDBJ databases">
        <title>Whole genome shotgun sequence of Planobispora longispora NBRC 13918.</title>
        <authorList>
            <person name="Komaki H."/>
            <person name="Tamura T."/>
        </authorList>
    </citation>
    <scope>NUCLEOTIDE SEQUENCE [LARGE SCALE GENOMIC DNA]</scope>
    <source>
        <strain evidence="2 3">NBRC 13918</strain>
    </source>
</reference>
<feature type="compositionally biased region" description="Basic and acidic residues" evidence="1">
    <location>
        <begin position="482"/>
        <end position="494"/>
    </location>
</feature>
<gene>
    <name evidence="2" type="ORF">Plo01_48030</name>
</gene>
<dbReference type="EMBL" id="BOOH01000039">
    <property type="protein sequence ID" value="GIH78374.1"/>
    <property type="molecule type" value="Genomic_DNA"/>
</dbReference>
<proteinExistence type="predicted"/>
<evidence type="ECO:0000313" key="2">
    <source>
        <dbReference type="EMBL" id="GIH78374.1"/>
    </source>
</evidence>
<name>A0A8J3RNU9_9ACTN</name>
<accession>A0A8J3RNU9</accession>